<dbReference type="Pfam" id="PF00120">
    <property type="entry name" value="Gln-synt_C"/>
    <property type="match status" value="1"/>
</dbReference>
<dbReference type="InterPro" id="IPR014746">
    <property type="entry name" value="Gln_synth/guanido_kin_cat_dom"/>
</dbReference>
<evidence type="ECO:0000313" key="9">
    <source>
        <dbReference type="EMBL" id="EEZ60468.1"/>
    </source>
</evidence>
<comment type="caution">
    <text evidence="9">The sequence shown here is derived from an EMBL/GenBank/DDBJ whole genome shotgun (WGS) entry which is preliminary data.</text>
</comment>
<reference evidence="9" key="1">
    <citation type="submission" date="2009-10" db="EMBL/GenBank/DDBJ databases">
        <authorList>
            <person name="Weinstock G."/>
            <person name="Sodergren E."/>
            <person name="Clifton S."/>
            <person name="Fulton L."/>
            <person name="Fulton B."/>
            <person name="Courtney L."/>
            <person name="Fronick C."/>
            <person name="Harrison M."/>
            <person name="Strong C."/>
            <person name="Farmer C."/>
            <person name="Delahaunty K."/>
            <person name="Markovic C."/>
            <person name="Hall O."/>
            <person name="Minx P."/>
            <person name="Tomlinson C."/>
            <person name="Mitreva M."/>
            <person name="Nelson J."/>
            <person name="Hou S."/>
            <person name="Wollam A."/>
            <person name="Pepin K.H."/>
            <person name="Johnson M."/>
            <person name="Bhonagiri V."/>
            <person name="Nash W.E."/>
            <person name="Warren W."/>
            <person name="Chinwalla A."/>
            <person name="Mardis E.R."/>
            <person name="Wilson R.K."/>
        </authorList>
    </citation>
    <scope>NUCLEOTIDE SEQUENCE [LARGE SCALE GENOMIC DNA]</scope>
    <source>
        <strain evidence="9">ATCC 700122</strain>
    </source>
</reference>
<dbReference type="GO" id="GO:0005524">
    <property type="term" value="F:ATP binding"/>
    <property type="evidence" value="ECO:0007669"/>
    <property type="project" value="UniProtKB-KW"/>
</dbReference>
<feature type="domain" description="GS catalytic" evidence="8">
    <location>
        <begin position="108"/>
        <end position="444"/>
    </location>
</feature>
<keyword evidence="4" id="KW-0067">ATP-binding</keyword>
<evidence type="ECO:0000256" key="1">
    <source>
        <dbReference type="ARBA" id="ARBA00009897"/>
    </source>
</evidence>
<dbReference type="EC" id="6.3.1.2" evidence="9"/>
<evidence type="ECO:0000259" key="7">
    <source>
        <dbReference type="PROSITE" id="PS51986"/>
    </source>
</evidence>
<dbReference type="RefSeq" id="WP_006363234.1">
    <property type="nucleotide sequence ID" value="NZ_GG700631.1"/>
</dbReference>
<dbReference type="SUPFAM" id="SSF54368">
    <property type="entry name" value="Glutamine synthetase, N-terminal domain"/>
    <property type="match status" value="1"/>
</dbReference>
<organism evidence="9 10">
    <name type="scientific">Slackia exigua (strain ATCC 700122 / DSM 15923 / CIP 105133 / JCM 11022 / KCTC 5966 / S-7)</name>
    <dbReference type="NCBI Taxonomy" id="649764"/>
    <lineage>
        <taxon>Bacteria</taxon>
        <taxon>Bacillati</taxon>
        <taxon>Actinomycetota</taxon>
        <taxon>Coriobacteriia</taxon>
        <taxon>Eggerthellales</taxon>
        <taxon>Eggerthellaceae</taxon>
        <taxon>Slackia</taxon>
    </lineage>
</organism>
<sequence length="444" mass="49303">MIDTIRYVNKQIEERDIRFIRLWFTDLLGNLKSFAITPSAVEEALVEGIGFDGSAIDGVKREDQKSDMLVFPDPSTFQVLPWRPQDKGVARMFCDIRTPEGVPSIGDSRHILMNVLKRGAEKGLILNAGTELEYFYFKDAAAPEPIDCGGYFDLTPLDNASDLRRETILTLEQMGVPVQASLHEDAPSQHEIDLGFSDALSAADAVMTARLVVKEIASAHGVHASFMPKPLTGVSGSAMFVHESLLTEDGNAFYDANDPDGYGLSTLAKRYIAGILKYAPEFMLVTNQYVNSYKRLVTGFDAPTHISWGNRNRSTIVRIPRFKPSKEISARIQLRNADSAANPYLTLAVTFGAGLKGIEEELPLPAPVESDLFSMTPAQRAALGIDPLPTDLSRAVDAFEASDLMRDILGDYVHDYLVATKRAEWEEYRSQVSRWEIDRYLSKL</sequence>
<dbReference type="PANTHER" id="PTHR43785:SF12">
    <property type="entry name" value="TYPE-1 GLUTAMINE SYNTHETASE 2"/>
    <property type="match status" value="1"/>
</dbReference>
<evidence type="ECO:0000259" key="8">
    <source>
        <dbReference type="PROSITE" id="PS51987"/>
    </source>
</evidence>
<protein>
    <submittedName>
        <fullName evidence="9">Glutamine synthetase, beta-grasp domain protein</fullName>
        <ecNumber evidence="9">6.3.1.2</ecNumber>
    </submittedName>
</protein>
<dbReference type="STRING" id="649764.HMPREF0762_01947"/>
<evidence type="ECO:0000256" key="2">
    <source>
        <dbReference type="ARBA" id="ARBA00022598"/>
    </source>
</evidence>
<dbReference type="AlphaFoldDB" id="D0WJC0"/>
<dbReference type="Gene3D" id="3.10.20.70">
    <property type="entry name" value="Glutamine synthetase, N-terminal domain"/>
    <property type="match status" value="1"/>
</dbReference>
<evidence type="ECO:0000256" key="3">
    <source>
        <dbReference type="ARBA" id="ARBA00022741"/>
    </source>
</evidence>
<evidence type="ECO:0000256" key="4">
    <source>
        <dbReference type="ARBA" id="ARBA00022840"/>
    </source>
</evidence>
<accession>D0WJC0</accession>
<dbReference type="eggNOG" id="COG0174">
    <property type="taxonomic scope" value="Bacteria"/>
</dbReference>
<dbReference type="OrthoDB" id="9807095at2"/>
<comment type="similarity">
    <text evidence="1 5 6">Belongs to the glutamine synthetase family.</text>
</comment>
<dbReference type="InterPro" id="IPR008147">
    <property type="entry name" value="Gln_synt_N"/>
</dbReference>
<dbReference type="Proteomes" id="UP000006001">
    <property type="component" value="Unassembled WGS sequence"/>
</dbReference>
<evidence type="ECO:0000313" key="10">
    <source>
        <dbReference type="Proteomes" id="UP000006001"/>
    </source>
</evidence>
<dbReference type="PROSITE" id="PS51986">
    <property type="entry name" value="GS_BETA_GRASP"/>
    <property type="match status" value="1"/>
</dbReference>
<dbReference type="SMART" id="SM01230">
    <property type="entry name" value="Gln-synt_C"/>
    <property type="match status" value="1"/>
</dbReference>
<dbReference type="Pfam" id="PF03951">
    <property type="entry name" value="Gln-synt_N"/>
    <property type="match status" value="1"/>
</dbReference>
<evidence type="ECO:0000256" key="5">
    <source>
        <dbReference type="PROSITE-ProRule" id="PRU01330"/>
    </source>
</evidence>
<dbReference type="GeneID" id="85008019"/>
<dbReference type="InterPro" id="IPR008146">
    <property type="entry name" value="Gln_synth_cat_dom"/>
</dbReference>
<dbReference type="PROSITE" id="PS51987">
    <property type="entry name" value="GS_CATALYTIC"/>
    <property type="match status" value="1"/>
</dbReference>
<dbReference type="SUPFAM" id="SSF55931">
    <property type="entry name" value="Glutamine synthetase/guanido kinase"/>
    <property type="match status" value="1"/>
</dbReference>
<evidence type="ECO:0000256" key="6">
    <source>
        <dbReference type="RuleBase" id="RU000384"/>
    </source>
</evidence>
<keyword evidence="10" id="KW-1185">Reference proteome</keyword>
<name>D0WJC0_SLAES</name>
<dbReference type="EMBL" id="ACUX02000019">
    <property type="protein sequence ID" value="EEZ60468.1"/>
    <property type="molecule type" value="Genomic_DNA"/>
</dbReference>
<dbReference type="InterPro" id="IPR036651">
    <property type="entry name" value="Gln_synt_N_sf"/>
</dbReference>
<dbReference type="PANTHER" id="PTHR43785">
    <property type="entry name" value="GAMMA-GLUTAMYLPUTRESCINE SYNTHETASE"/>
    <property type="match status" value="1"/>
</dbReference>
<dbReference type="GO" id="GO:0006542">
    <property type="term" value="P:glutamine biosynthetic process"/>
    <property type="evidence" value="ECO:0007669"/>
    <property type="project" value="InterPro"/>
</dbReference>
<feature type="domain" description="GS beta-grasp" evidence="7">
    <location>
        <begin position="15"/>
        <end position="101"/>
    </location>
</feature>
<dbReference type="Gene3D" id="3.30.590.10">
    <property type="entry name" value="Glutamine synthetase/guanido kinase, catalytic domain"/>
    <property type="match status" value="1"/>
</dbReference>
<keyword evidence="2 9" id="KW-0436">Ligase</keyword>
<dbReference type="GO" id="GO:0004356">
    <property type="term" value="F:glutamine synthetase activity"/>
    <property type="evidence" value="ECO:0007669"/>
    <property type="project" value="UniProtKB-EC"/>
</dbReference>
<proteinExistence type="inferred from homology"/>
<dbReference type="HOGENOM" id="CLU_017290_1_3_11"/>
<gene>
    <name evidence="9" type="ORF">HMPREF0762_01947</name>
</gene>
<keyword evidence="3" id="KW-0547">Nucleotide-binding</keyword>